<name>A0A2S4PYI3_9PEZI</name>
<protein>
    <submittedName>
        <fullName evidence="2">Uncharacterized protein</fullName>
    </submittedName>
</protein>
<feature type="region of interest" description="Disordered" evidence="1">
    <location>
        <begin position="56"/>
        <end position="104"/>
    </location>
</feature>
<accession>A0A2S4PYI3</accession>
<reference evidence="2 3" key="1">
    <citation type="submission" date="2017-10" db="EMBL/GenBank/DDBJ databases">
        <title>Development of genomic resources for the powdery mildew, Erysiphe pulchra.</title>
        <authorList>
            <person name="Wadl P.A."/>
            <person name="Mack B.M."/>
            <person name="Moore G."/>
            <person name="Beltz S.B."/>
        </authorList>
    </citation>
    <scope>NUCLEOTIDE SEQUENCE [LARGE SCALE GENOMIC DNA]</scope>
    <source>
        <strain evidence="2">Cflorida</strain>
    </source>
</reference>
<evidence type="ECO:0000256" key="1">
    <source>
        <dbReference type="SAM" id="MobiDB-lite"/>
    </source>
</evidence>
<organism evidence="2 3">
    <name type="scientific">Erysiphe pulchra</name>
    <dbReference type="NCBI Taxonomy" id="225359"/>
    <lineage>
        <taxon>Eukaryota</taxon>
        <taxon>Fungi</taxon>
        <taxon>Dikarya</taxon>
        <taxon>Ascomycota</taxon>
        <taxon>Pezizomycotina</taxon>
        <taxon>Leotiomycetes</taxon>
        <taxon>Erysiphales</taxon>
        <taxon>Erysiphaceae</taxon>
        <taxon>Erysiphe</taxon>
    </lineage>
</organism>
<dbReference type="STRING" id="225359.A0A2S4PYI3"/>
<sequence>MIQRTLSTRNDQVSCDIPTSKHLSVRPLKENLDSIYQGTVASRVYQLQGLSKIISPVNKQDERDHSRESSYSRFGRRLAKRFSQPAQRNAKPNEETQDEVTHSYTGISTFNTSIDKQYDSVTARQRQDKKVQVETLVVPEIRIHNDESTSWIDTYEIASQSTGVTCLSPDVNTSLKEHNSTNNQIISANHISTPLPDLSNEDFRKLKHEEEVILRKRGSESSISTTSTIRRRSVRDLFAQHGINRPPGLASSIKTHDTIGQNNQDARHYCQQCSWTSKRDSILCHNCKHYFDSQFPFTENHISSAGSINKPEKNDTVIQNRQGLQLDSASFIRKSQRSRLSPIHPINVLPKEEIKSNNNNDLSRKLSQNLNTNRGTNGISTPQKDIESINPVPFLSGTNVTKSVKKSPFFARENLGIALPDQSRPHVASKKISCGTLQLNSTSSRDMDTRYIPLRHCVSLSKTLQNQYQIDHRTERPIRESYLQKSIADIKINPRHESLQCYPTNLNPIRYVPNNKSLSTQNEKAIEKSRVEIDNKIHSSIGVKSLIGKQIDTSTTGDKKFSERNSCTQDKEIHTVDESTDGLRALSRAKSVLARGSARLARVKSISIADTNIIDTNGKQVASSSRNNQFLEEKRRPGLSNLLHSEKDVDFPSKSDFGLSGVNITLGHQARASIDQEISVKTDNETKKQRRINIARKIKQSLPKSTDQKKDSLERQISEFESDDNSYLTGITTSKPSKQLIAGRWVDLPPINYRDHPSLWEHSSDVSLTDVAAQDIKGVTVTLQFEGRDDMVFRTKQSHVDIR</sequence>
<evidence type="ECO:0000313" key="2">
    <source>
        <dbReference type="EMBL" id="POS87067.1"/>
    </source>
</evidence>
<proteinExistence type="predicted"/>
<dbReference type="Proteomes" id="UP000237438">
    <property type="component" value="Unassembled WGS sequence"/>
</dbReference>
<feature type="compositionally biased region" description="Basic and acidic residues" evidence="1">
    <location>
        <begin position="59"/>
        <end position="70"/>
    </location>
</feature>
<dbReference type="AlphaFoldDB" id="A0A2S4PYI3"/>
<comment type="caution">
    <text evidence="2">The sequence shown here is derived from an EMBL/GenBank/DDBJ whole genome shotgun (WGS) entry which is preliminary data.</text>
</comment>
<dbReference type="EMBL" id="PEDP01000198">
    <property type="protein sequence ID" value="POS87067.1"/>
    <property type="molecule type" value="Genomic_DNA"/>
</dbReference>
<gene>
    <name evidence="2" type="ORF">EPUL_003205</name>
</gene>
<dbReference type="OrthoDB" id="3524371at2759"/>
<evidence type="ECO:0000313" key="3">
    <source>
        <dbReference type="Proteomes" id="UP000237438"/>
    </source>
</evidence>
<keyword evidence="3" id="KW-1185">Reference proteome</keyword>